<dbReference type="RefSeq" id="XP_028861103.1">
    <property type="nucleotide sequence ID" value="XM_029004412.1"/>
</dbReference>
<dbReference type="VEuPathDB" id="PlasmoDB:PmUG01_08025700"/>
<gene>
    <name evidence="1" type="primary">PmUG01_08025700</name>
    <name evidence="1" type="ORF">PMUG01_08025700</name>
</gene>
<reference evidence="1 2" key="1">
    <citation type="submission" date="2016-06" db="EMBL/GenBank/DDBJ databases">
        <authorList>
            <consortium name="Pathogen Informatics"/>
        </authorList>
    </citation>
    <scope>NUCLEOTIDE SEQUENCE [LARGE SCALE GENOMIC DNA]</scope>
</reference>
<dbReference type="GeneID" id="39868239"/>
<keyword evidence="2" id="KW-1185">Reference proteome</keyword>
<evidence type="ECO:0000313" key="1">
    <source>
        <dbReference type="EMBL" id="SCN12132.1"/>
    </source>
</evidence>
<proteinExistence type="predicted"/>
<evidence type="ECO:0000313" key="2">
    <source>
        <dbReference type="Proteomes" id="UP000219813"/>
    </source>
</evidence>
<dbReference type="OrthoDB" id="371612at2759"/>
<name>A0A1D3PA99_PLAMA</name>
<dbReference type="KEGG" id="pmal:PMUG01_08025700"/>
<protein>
    <submittedName>
        <fullName evidence="1">Uncharacterized protein</fullName>
    </submittedName>
</protein>
<accession>A0A1D3PA99</accession>
<dbReference type="AlphaFoldDB" id="A0A1D3PA99"/>
<sequence length="1224" mass="145596">MGDKKRGASLIVEGNSFSCDKKENAKGREEYIKNLTGLLHNYASHSTLEDVSDFLASSYRHFLMDYILEDLKYCPSRDLNFLIGICLDIIKNNHKTFKYQNIYFICLNTLFLLLNKVNNVNGYMEFLSFIIFCDLIFTNEWTKNSHIEIFAKLNYISLFIISNTFKKYALAEAAERTNAAATVAASDGTDITVFRFKQIIKHVCTEIVADERDNDNDNNDNVDWSSIKNEKLEIQNNEFRENLEHDNSDVDTYFNRIPPVQKHCSLNNSNSIFEKENYKNKRNRVIVFNDEKEVNKQSLYKKIKTANCKEIVRKKRKMITHVNYNFNTISDTISDELIFKIYNTVIHLAIKHDLTIYIIHECVNIVLKLCKLCNHELVVFDFLQLYTYYIKDNRKKSERFIVFVLELIAKCKNGNHKNLFSNLMKNFNLLIHLLYVENSDIRLFAKNCLLSMNFLSSHVKCNNEKAALAQGKDAIIRNTTPTSVTRIEKDICRILNVENEIDRVTNLILFHMSYMHDVISNKYAQDEKWRDIANKYDNFYKNTSGQNCLLKNYIIDQIKTKKEKLFYKYNNMFDKKTIIRNNIIEIENMIKTFDCLFSLLSDRSCWNVYFIFFFINMLKSIKKLSKNQPYEFSNEFSDEFSNEFSNEFPNEFPNEFFFLIKNIFIQAIYVFENIAKMEEIWNDQNILTTVEYWYSEKKNRCYNESSKKLLFMQEIIKKACSHLKYGKYSRAEGNSKRVFIILLEDLYLTIIVFLMPKENKWVFFNSSNFYFFKNLLLKISYFYYKNCGSTKTMEFVFFKNFFSRIKKRIKLKYHLKKINTDNLYTNIFSNFKKNKKYLCSQHNYISQETNAHFTFCLDFLKTLLILFDKTPNYGEKEHKYKKLIINICKAPIFTFKFFLTSRSTSNCFSLSVIVLYHLYVSIYKSGKDEKLLHEICVLLFLCCNKALNTIKKDNVIFYSNKLRHGKKKKKKNYKKGRNEYTSTSEKCKTENANYGDCIIIKNDFEKPFKEYYLNSSLYIFITCLNVLTDIVKLTILRCNIFNKDSAIIIKRSKFEKQKKKQYKFLRCKKSLILINYKYMCNMCKRFMKKTHADFFYSTRKYVLNFIQHFISLSTILILKYKLKNNLNIQRIFNFLFYNLFTDYDVSVFTIIYSIAFSLKNYINLCGTKIKKSNNYLEVCDDLISQILDEYYTYDFPETNLWEEYTSKTVSFDSLKQTVVDCPGE</sequence>
<dbReference type="Proteomes" id="UP000219813">
    <property type="component" value="Chromosome 8"/>
</dbReference>
<organism evidence="1 2">
    <name type="scientific">Plasmodium malariae</name>
    <dbReference type="NCBI Taxonomy" id="5858"/>
    <lineage>
        <taxon>Eukaryota</taxon>
        <taxon>Sar</taxon>
        <taxon>Alveolata</taxon>
        <taxon>Apicomplexa</taxon>
        <taxon>Aconoidasida</taxon>
        <taxon>Haemosporida</taxon>
        <taxon>Plasmodiidae</taxon>
        <taxon>Plasmodium</taxon>
        <taxon>Plasmodium (Plasmodium)</taxon>
    </lineage>
</organism>
<dbReference type="EMBL" id="LT594629">
    <property type="protein sequence ID" value="SCN12132.1"/>
    <property type="molecule type" value="Genomic_DNA"/>
</dbReference>
<dbReference type="OMA" id="ICKAPIF"/>